<feature type="chain" id="PRO_5043358094" evidence="1">
    <location>
        <begin position="33"/>
        <end position="221"/>
    </location>
</feature>
<dbReference type="PROSITE" id="PS51318">
    <property type="entry name" value="TAT"/>
    <property type="match status" value="1"/>
</dbReference>
<name>A0AAU7DGW7_9BACT</name>
<organism evidence="2">
    <name type="scientific">Telmatobacter sp. DSM 110680</name>
    <dbReference type="NCBI Taxonomy" id="3036704"/>
    <lineage>
        <taxon>Bacteria</taxon>
        <taxon>Pseudomonadati</taxon>
        <taxon>Acidobacteriota</taxon>
        <taxon>Terriglobia</taxon>
        <taxon>Terriglobales</taxon>
        <taxon>Acidobacteriaceae</taxon>
        <taxon>Telmatobacter</taxon>
    </lineage>
</organism>
<dbReference type="InterPro" id="IPR006311">
    <property type="entry name" value="TAT_signal"/>
</dbReference>
<sequence>MKSITTRRTFVGAGAAALAVGFCEVLPDTAYADTSRPNVLGPLPGYAPQIGTFVSQLTWMREVNGVLAATKGLTQADLDSLFDKNANTIGALMLHLAATEKYYQMNTFDGMKWDSWSEDIKKKWDAAMNLGDAGRATIKGHDRDYYVNILHDVREKTLAEFRKKDDAWFLAVDKNMEWGPTNNLCKWFHVCEHEAHHTGQIALLRKRLPGAKPDSGSGGAA</sequence>
<dbReference type="RefSeq" id="WP_348261804.1">
    <property type="nucleotide sequence ID" value="NZ_CP121196.1"/>
</dbReference>
<evidence type="ECO:0000256" key="1">
    <source>
        <dbReference type="SAM" id="SignalP"/>
    </source>
</evidence>
<keyword evidence="1" id="KW-0732">Signal</keyword>
<dbReference type="InterPro" id="IPR007061">
    <property type="entry name" value="MST-like"/>
</dbReference>
<proteinExistence type="predicted"/>
<gene>
    <name evidence="2" type="ORF">P8935_18615</name>
</gene>
<accession>A0AAU7DGW7</accession>
<feature type="signal peptide" evidence="1">
    <location>
        <begin position="1"/>
        <end position="32"/>
    </location>
</feature>
<dbReference type="SUPFAM" id="SSF109854">
    <property type="entry name" value="DinB/YfiT-like putative metalloenzymes"/>
    <property type="match status" value="1"/>
</dbReference>
<dbReference type="EMBL" id="CP121196">
    <property type="protein sequence ID" value="XBH16575.1"/>
    <property type="molecule type" value="Genomic_DNA"/>
</dbReference>
<dbReference type="Pfam" id="PF04978">
    <property type="entry name" value="MST"/>
    <property type="match status" value="1"/>
</dbReference>
<dbReference type="Gene3D" id="1.20.120.450">
    <property type="entry name" value="dinb family like domain"/>
    <property type="match status" value="1"/>
</dbReference>
<dbReference type="InterPro" id="IPR034660">
    <property type="entry name" value="DinB/YfiT-like"/>
</dbReference>
<evidence type="ECO:0000313" key="2">
    <source>
        <dbReference type="EMBL" id="XBH16575.1"/>
    </source>
</evidence>
<protein>
    <submittedName>
        <fullName evidence="2">DinB family protein</fullName>
    </submittedName>
</protein>
<dbReference type="AlphaFoldDB" id="A0AAU7DGW7"/>
<reference evidence="2" key="1">
    <citation type="submission" date="2023-03" db="EMBL/GenBank/DDBJ databases">
        <title>Edaphobacter sp.</title>
        <authorList>
            <person name="Huber K.J."/>
            <person name="Papendorf J."/>
            <person name="Pilke C."/>
            <person name="Bunk B."/>
            <person name="Sproeer C."/>
            <person name="Pester M."/>
        </authorList>
    </citation>
    <scope>NUCLEOTIDE SEQUENCE</scope>
    <source>
        <strain evidence="2">DSM 110680</strain>
    </source>
</reference>